<evidence type="ECO:0000313" key="3">
    <source>
        <dbReference type="EMBL" id="KAJ2681403.1"/>
    </source>
</evidence>
<feature type="region of interest" description="Disordered" evidence="1">
    <location>
        <begin position="129"/>
        <end position="192"/>
    </location>
</feature>
<feature type="transmembrane region" description="Helical" evidence="2">
    <location>
        <begin position="43"/>
        <end position="64"/>
    </location>
</feature>
<keyword evidence="2" id="KW-0472">Membrane</keyword>
<organism evidence="3 4">
    <name type="scientific">Coemansia spiralis</name>
    <dbReference type="NCBI Taxonomy" id="417178"/>
    <lineage>
        <taxon>Eukaryota</taxon>
        <taxon>Fungi</taxon>
        <taxon>Fungi incertae sedis</taxon>
        <taxon>Zoopagomycota</taxon>
        <taxon>Kickxellomycotina</taxon>
        <taxon>Kickxellomycetes</taxon>
        <taxon>Kickxellales</taxon>
        <taxon>Kickxellaceae</taxon>
        <taxon>Coemansia</taxon>
    </lineage>
</organism>
<evidence type="ECO:0000313" key="4">
    <source>
        <dbReference type="Proteomes" id="UP001151516"/>
    </source>
</evidence>
<feature type="transmembrane region" description="Helical" evidence="2">
    <location>
        <begin position="76"/>
        <end position="97"/>
    </location>
</feature>
<dbReference type="OrthoDB" id="5553477at2759"/>
<evidence type="ECO:0000256" key="2">
    <source>
        <dbReference type="SAM" id="Phobius"/>
    </source>
</evidence>
<keyword evidence="4" id="KW-1185">Reference proteome</keyword>
<keyword evidence="2" id="KW-1133">Transmembrane helix</keyword>
<evidence type="ECO:0000256" key="1">
    <source>
        <dbReference type="SAM" id="MobiDB-lite"/>
    </source>
</evidence>
<dbReference type="EMBL" id="JANBTX010000653">
    <property type="protein sequence ID" value="KAJ2681403.1"/>
    <property type="molecule type" value="Genomic_DNA"/>
</dbReference>
<gene>
    <name evidence="3" type="ORF">IWW39_006346</name>
</gene>
<keyword evidence="2" id="KW-0812">Transmembrane</keyword>
<dbReference type="AlphaFoldDB" id="A0A9W8G960"/>
<name>A0A9W8G960_9FUNG</name>
<accession>A0A9W8G960</accession>
<proteinExistence type="predicted"/>
<comment type="caution">
    <text evidence="3">The sequence shown here is derived from an EMBL/GenBank/DDBJ whole genome shotgun (WGS) entry which is preliminary data.</text>
</comment>
<reference evidence="3" key="1">
    <citation type="submission" date="2022-07" db="EMBL/GenBank/DDBJ databases">
        <title>Phylogenomic reconstructions and comparative analyses of Kickxellomycotina fungi.</title>
        <authorList>
            <person name="Reynolds N.K."/>
            <person name="Stajich J.E."/>
            <person name="Barry K."/>
            <person name="Grigoriev I.V."/>
            <person name="Crous P."/>
            <person name="Smith M.E."/>
        </authorList>
    </citation>
    <scope>NUCLEOTIDE SEQUENCE</scope>
    <source>
        <strain evidence="3">CBS 109367</strain>
    </source>
</reference>
<protein>
    <submittedName>
        <fullName evidence="3">Uncharacterized protein</fullName>
    </submittedName>
</protein>
<dbReference type="Proteomes" id="UP001151516">
    <property type="component" value="Unassembled WGS sequence"/>
</dbReference>
<sequence>MFNYPPASHTSNLASRSTQMYHGYARANIRALQDLAKHKRFDISIGVQSALTSIYTAELVYYFVRLRHAAGTRPAAWRATIMFLLLIVDVVLIWLTVRGKGNAARALSSQQHLSSIATGSAYTHGQVGGAQVGGAQVGGPNHENPFAEYHSQIGPSEGPYTPQPVHGSHNAHLPLPAYGESGRSHLNTPITH</sequence>